<organism evidence="2 3">
    <name type="scientific">Olsenella uli (strain ATCC 49627 / DSM 7084 / CCUG 31166 / CIP 109912 / JCM 12494 / LMG 11480 / NCIMB 702895 / VPI D76D-27C)</name>
    <name type="common">Lactobacillus uli</name>
    <dbReference type="NCBI Taxonomy" id="633147"/>
    <lineage>
        <taxon>Bacteria</taxon>
        <taxon>Bacillati</taxon>
        <taxon>Actinomycetota</taxon>
        <taxon>Coriobacteriia</taxon>
        <taxon>Coriobacteriales</taxon>
        <taxon>Atopobiaceae</taxon>
        <taxon>Olsenella</taxon>
    </lineage>
</organism>
<dbReference type="AlphaFoldDB" id="E1QYT9"/>
<evidence type="ECO:0000313" key="2">
    <source>
        <dbReference type="EMBL" id="ADK67553.1"/>
    </source>
</evidence>
<evidence type="ECO:0008006" key="4">
    <source>
        <dbReference type="Google" id="ProtNLM"/>
    </source>
</evidence>
<dbReference type="PATRIC" id="fig|633147.7.peg.1126"/>
<dbReference type="RefSeq" id="WP_013251305.1">
    <property type="nucleotide sequence ID" value="NC_014363.1"/>
</dbReference>
<keyword evidence="1" id="KW-0472">Membrane</keyword>
<reference evidence="2 3" key="1">
    <citation type="journal article" date="2010" name="Stand. Genomic Sci.">
        <title>Complete genome sequence of Olsenella uli type strain (VPI D76D-27C).</title>
        <authorList>
            <person name="Goker M."/>
            <person name="Held B."/>
            <person name="Lucas S."/>
            <person name="Nolan M."/>
            <person name="Yasawong M."/>
            <person name="Glavina Del Rio T."/>
            <person name="Tice H."/>
            <person name="Cheng J.F."/>
            <person name="Bruce D."/>
            <person name="Detter J.C."/>
            <person name="Tapia R."/>
            <person name="Han C."/>
            <person name="Goodwin L."/>
            <person name="Pitluck S."/>
            <person name="Liolios K."/>
            <person name="Ivanova N."/>
            <person name="Mavromatis K."/>
            <person name="Mikhailova N."/>
            <person name="Pati A."/>
            <person name="Chen A."/>
            <person name="Palaniappan K."/>
            <person name="Land M."/>
            <person name="Hauser L."/>
            <person name="Chang Y.J."/>
            <person name="Jeffries C.D."/>
            <person name="Rohde M."/>
            <person name="Sikorski J."/>
            <person name="Pukall R."/>
            <person name="Woyke T."/>
            <person name="Bristow J."/>
            <person name="Eisen J.A."/>
            <person name="Markowitz V."/>
            <person name="Hugenholtz P."/>
            <person name="Kyrpides N.C."/>
            <person name="Klenk H.P."/>
            <person name="Lapidus A."/>
        </authorList>
    </citation>
    <scope>NUCLEOTIDE SEQUENCE [LARGE SCALE GENOMIC DNA]</scope>
    <source>
        <strain evidence="3">ATCC 49627 / DSM 7084 / CIP 109912 / JCM 12494 / NCIMB 702895 / VPI D76D-27C</strain>
    </source>
</reference>
<keyword evidence="3" id="KW-1185">Reference proteome</keyword>
<keyword evidence="1" id="KW-1133">Transmembrane helix</keyword>
<dbReference type="eggNOG" id="ENOG5033ZAD">
    <property type="taxonomic scope" value="Bacteria"/>
</dbReference>
<accession>E1QYT9</accession>
<protein>
    <recommendedName>
        <fullName evidence="4">DUF304 domain-containing protein</fullName>
    </recommendedName>
</protein>
<feature type="transmembrane region" description="Helical" evidence="1">
    <location>
        <begin position="6"/>
        <end position="23"/>
    </location>
</feature>
<keyword evidence="1" id="KW-0812">Transmembrane</keyword>
<gene>
    <name evidence="2" type="ordered locus">Olsu_0432</name>
</gene>
<sequence>MTFGVGLLLTVVLPMVALLRASLMGPGLAERHHSHHDTYSVSSFLLRSVVVAMLFMAVLGVIFGWLCEVDAFAADSDVVVAFFAAFELMAFFMWFCMVRYRVVTYGDHMSVTPFVGPRVDVPYDAIECMEWTSSSSLVGYQSVRVRSRGRRRVTLWGTIDVDQVLMRIDRYDVLESRVHE</sequence>
<evidence type="ECO:0000256" key="1">
    <source>
        <dbReference type="SAM" id="Phobius"/>
    </source>
</evidence>
<dbReference type="OrthoDB" id="3186432at2"/>
<dbReference type="KEGG" id="ols:Olsu_0432"/>
<evidence type="ECO:0000313" key="3">
    <source>
        <dbReference type="Proteomes" id="UP000000333"/>
    </source>
</evidence>
<dbReference type="Proteomes" id="UP000000333">
    <property type="component" value="Chromosome"/>
</dbReference>
<dbReference type="EMBL" id="CP002106">
    <property type="protein sequence ID" value="ADK67553.1"/>
    <property type="molecule type" value="Genomic_DNA"/>
</dbReference>
<dbReference type="HOGENOM" id="CLU_1502032_0_0_11"/>
<feature type="transmembrane region" description="Helical" evidence="1">
    <location>
        <begin position="78"/>
        <end position="100"/>
    </location>
</feature>
<name>E1QYT9_OLSUV</name>
<feature type="transmembrane region" description="Helical" evidence="1">
    <location>
        <begin position="44"/>
        <end position="66"/>
    </location>
</feature>
<proteinExistence type="predicted"/>
<dbReference type="GeneID" id="78511882"/>